<dbReference type="EMBL" id="JAZHXJ010002806">
    <property type="protein sequence ID" value="KAL1836611.1"/>
    <property type="molecule type" value="Genomic_DNA"/>
</dbReference>
<keyword evidence="2" id="KW-1185">Reference proteome</keyword>
<proteinExistence type="predicted"/>
<accession>A0ABR3V5C2</accession>
<evidence type="ECO:0000313" key="1">
    <source>
        <dbReference type="EMBL" id="KAL1836611.1"/>
    </source>
</evidence>
<comment type="caution">
    <text evidence="1">The sequence shown here is derived from an EMBL/GenBank/DDBJ whole genome shotgun (WGS) entry which is preliminary data.</text>
</comment>
<reference evidence="1 2" key="1">
    <citation type="journal article" date="2024" name="Commun. Biol.">
        <title>Comparative genomic analysis of thermophilic fungi reveals convergent evolutionary adaptations and gene losses.</title>
        <authorList>
            <person name="Steindorff A.S."/>
            <person name="Aguilar-Pontes M.V."/>
            <person name="Robinson A.J."/>
            <person name="Andreopoulos B."/>
            <person name="LaButti K."/>
            <person name="Kuo A."/>
            <person name="Mondo S."/>
            <person name="Riley R."/>
            <person name="Otillar R."/>
            <person name="Haridas S."/>
            <person name="Lipzen A."/>
            <person name="Grimwood J."/>
            <person name="Schmutz J."/>
            <person name="Clum A."/>
            <person name="Reid I.D."/>
            <person name="Moisan M.C."/>
            <person name="Butler G."/>
            <person name="Nguyen T.T.M."/>
            <person name="Dewar K."/>
            <person name="Conant G."/>
            <person name="Drula E."/>
            <person name="Henrissat B."/>
            <person name="Hansel C."/>
            <person name="Singer S."/>
            <person name="Hutchinson M.I."/>
            <person name="de Vries R.P."/>
            <person name="Natvig D.O."/>
            <person name="Powell A.J."/>
            <person name="Tsang A."/>
            <person name="Grigoriev I.V."/>
        </authorList>
    </citation>
    <scope>NUCLEOTIDE SEQUENCE [LARGE SCALE GENOMIC DNA]</scope>
    <source>
        <strain evidence="1 2">ATCC 24622</strain>
    </source>
</reference>
<sequence length="284" mass="31576">MAALCSENCLNGLVTSTLSNAQCSLADSPVRRRGIVKIQRLLQGKGSDDHGTSAVWPWEDLSRRHSSDELQHLMWEGRPDLAYLTMASARTCAVHSAFLVFVSSSMMGCVCSASWIRPSDPFHRDDAIQPRRRCDLSRPWPFGQCSRHSDSAPDVLASHLMGQQPSGADRIVVSRPCRSATTRRNMRKAPVGWRKRLGSDEMTAPRRDLQRWAGNGRGARKPCRGRLGGHEGTRARHLGLRYGNRAEACGPLPPYEPTRAACVRASRVSTLKLFIRQSSHPLRE</sequence>
<evidence type="ECO:0000313" key="2">
    <source>
        <dbReference type="Proteomes" id="UP001586593"/>
    </source>
</evidence>
<organism evidence="1 2">
    <name type="scientific">Phialemonium thermophilum</name>
    <dbReference type="NCBI Taxonomy" id="223376"/>
    <lineage>
        <taxon>Eukaryota</taxon>
        <taxon>Fungi</taxon>
        <taxon>Dikarya</taxon>
        <taxon>Ascomycota</taxon>
        <taxon>Pezizomycotina</taxon>
        <taxon>Sordariomycetes</taxon>
        <taxon>Sordariomycetidae</taxon>
        <taxon>Cephalothecales</taxon>
        <taxon>Cephalothecaceae</taxon>
        <taxon>Phialemonium</taxon>
    </lineage>
</organism>
<gene>
    <name evidence="1" type="ORF">VTK73DRAFT_5004</name>
</gene>
<dbReference type="Proteomes" id="UP001586593">
    <property type="component" value="Unassembled WGS sequence"/>
</dbReference>
<name>A0ABR3V5C2_9PEZI</name>
<protein>
    <submittedName>
        <fullName evidence="1">Uncharacterized protein</fullName>
    </submittedName>
</protein>